<dbReference type="PANTHER" id="PTHR35340">
    <property type="entry name" value="PQQ ENZYME REPEAT PROTEIN-RELATED"/>
    <property type="match status" value="1"/>
</dbReference>
<sequence length="604" mass="65561">MALKINSRSLLSLTILTCFILRLVNAQDDGDTLWFYSRPDLTPPALHVSISEDGTVPGYIFMAPYQTEQDSAVIYDIKGQLIWSGYGVTGGGNVQAFHVCNYKQTDHLCFFNGEQGQGYGRGHIEVFNTNFTSVAAVRAQNGMANLDMHENRLTSNGKSIYVTSYHPERYDLSDYDITTGEGWIQNVIVQRIDIATGALLWEWSAIEHVALAESYVLPNASEVAGTGFSAASPWDYIHVNSADENDDGDVLISARHVNTVFKVSGEDGSVIWRLGGKHSDFELEDFIFSSQHDARWKSSNASTDIITLFDNASNGYESTAEASSGMIIKLNHSTDPPRATLLQSFPAPEGITISSSQGNVQLLGNNSDWATSNAFIGWGSQPYVTEHLPNGTVIYQANVNADGPMNYRAFKFNLTTNPRENPALYTYARSSDSGPTVFYMSWNGATEVARWRVYGRGSCNADWTEFGTVDKDGFEMSYQVDGYWEFGLVEALDSEGNGLRNSSTRGVKTFVPKSVLLKSCDESGCGVATEYVRGDGDQVAMDTRPGCSALVSNGISDSSFDDDGSGSGSGSGSGNGSENLATRGVVGWTTLMIVAGFAIRLVAL</sequence>
<dbReference type="GeneID" id="25333409"/>
<feature type="signal peptide" evidence="2">
    <location>
        <begin position="1"/>
        <end position="26"/>
    </location>
</feature>
<dbReference type="Pfam" id="PF14269">
    <property type="entry name" value="Arylsulfotran_2"/>
    <property type="match status" value="1"/>
</dbReference>
<feature type="region of interest" description="Disordered" evidence="1">
    <location>
        <begin position="560"/>
        <end position="579"/>
    </location>
</feature>
<organism evidence="3 4">
    <name type="scientific">Exophiala xenobiotica</name>
    <dbReference type="NCBI Taxonomy" id="348802"/>
    <lineage>
        <taxon>Eukaryota</taxon>
        <taxon>Fungi</taxon>
        <taxon>Dikarya</taxon>
        <taxon>Ascomycota</taxon>
        <taxon>Pezizomycotina</taxon>
        <taxon>Eurotiomycetes</taxon>
        <taxon>Chaetothyriomycetidae</taxon>
        <taxon>Chaetothyriales</taxon>
        <taxon>Herpotrichiellaceae</taxon>
        <taxon>Exophiala</taxon>
    </lineage>
</organism>
<evidence type="ECO:0008006" key="5">
    <source>
        <dbReference type="Google" id="ProtNLM"/>
    </source>
</evidence>
<dbReference type="InterPro" id="IPR053143">
    <property type="entry name" value="Arylsulfate_ST"/>
</dbReference>
<evidence type="ECO:0000313" key="3">
    <source>
        <dbReference type="EMBL" id="KIW49860.1"/>
    </source>
</evidence>
<evidence type="ECO:0000256" key="1">
    <source>
        <dbReference type="SAM" id="MobiDB-lite"/>
    </source>
</evidence>
<reference evidence="3 4" key="1">
    <citation type="submission" date="2015-01" db="EMBL/GenBank/DDBJ databases">
        <title>The Genome Sequence of Exophiala xenobiotica CBS118157.</title>
        <authorList>
            <consortium name="The Broad Institute Genomics Platform"/>
            <person name="Cuomo C."/>
            <person name="de Hoog S."/>
            <person name="Gorbushina A."/>
            <person name="Stielow B."/>
            <person name="Teixiera M."/>
            <person name="Abouelleil A."/>
            <person name="Chapman S.B."/>
            <person name="Priest M."/>
            <person name="Young S.K."/>
            <person name="Wortman J."/>
            <person name="Nusbaum C."/>
            <person name="Birren B."/>
        </authorList>
    </citation>
    <scope>NUCLEOTIDE SEQUENCE [LARGE SCALE GENOMIC DNA]</scope>
    <source>
        <strain evidence="3 4">CBS 118157</strain>
    </source>
</reference>
<dbReference type="AlphaFoldDB" id="A0A0D2E526"/>
<keyword evidence="2" id="KW-0732">Signal</keyword>
<evidence type="ECO:0000256" key="2">
    <source>
        <dbReference type="SAM" id="SignalP"/>
    </source>
</evidence>
<accession>A0A0D2E526</accession>
<feature type="compositionally biased region" description="Gly residues" evidence="1">
    <location>
        <begin position="565"/>
        <end position="575"/>
    </location>
</feature>
<dbReference type="RefSeq" id="XP_013310444.1">
    <property type="nucleotide sequence ID" value="XM_013454990.1"/>
</dbReference>
<dbReference type="HOGENOM" id="CLU_018249_1_0_1"/>
<dbReference type="EMBL" id="KN847323">
    <property type="protein sequence ID" value="KIW49860.1"/>
    <property type="molecule type" value="Genomic_DNA"/>
</dbReference>
<feature type="chain" id="PRO_5002240974" description="Arylsulfotransferase N-terminal domain-containing protein" evidence="2">
    <location>
        <begin position="27"/>
        <end position="604"/>
    </location>
</feature>
<name>A0A0D2E526_9EURO</name>
<dbReference type="OrthoDB" id="5427350at2759"/>
<gene>
    <name evidence="3" type="ORF">PV05_11501</name>
</gene>
<protein>
    <recommendedName>
        <fullName evidence="5">Arylsulfotransferase N-terminal domain-containing protein</fullName>
    </recommendedName>
</protein>
<dbReference type="PANTHER" id="PTHR35340:SF9">
    <property type="entry name" value="ASST-DOMAIN-CONTAINING PROTEIN"/>
    <property type="match status" value="1"/>
</dbReference>
<evidence type="ECO:0000313" key="4">
    <source>
        <dbReference type="Proteomes" id="UP000054342"/>
    </source>
</evidence>
<keyword evidence="4" id="KW-1185">Reference proteome</keyword>
<dbReference type="InterPro" id="IPR039535">
    <property type="entry name" value="ASST-like"/>
</dbReference>
<dbReference type="Proteomes" id="UP000054342">
    <property type="component" value="Unassembled WGS sequence"/>
</dbReference>
<proteinExistence type="predicted"/>